<dbReference type="NCBIfam" id="NF009544">
    <property type="entry name" value="PRK12928.1"/>
    <property type="match status" value="1"/>
</dbReference>
<reference evidence="10" key="1">
    <citation type="journal article" date="2021" name="PeerJ">
        <title>Extensive microbial diversity within the chicken gut microbiome revealed by metagenomics and culture.</title>
        <authorList>
            <person name="Gilroy R."/>
            <person name="Ravi A."/>
            <person name="Getino M."/>
            <person name="Pursley I."/>
            <person name="Horton D.L."/>
            <person name="Alikhan N.F."/>
            <person name="Baker D."/>
            <person name="Gharbi K."/>
            <person name="Hall N."/>
            <person name="Watson M."/>
            <person name="Adriaenssens E.M."/>
            <person name="Foster-Nyarko E."/>
            <person name="Jarju S."/>
            <person name="Secka A."/>
            <person name="Antonio M."/>
            <person name="Oren A."/>
            <person name="Chaudhuri R.R."/>
            <person name="La Ragione R."/>
            <person name="Hildebrand F."/>
            <person name="Pallen M.J."/>
        </authorList>
    </citation>
    <scope>NUCLEOTIDE SEQUENCE</scope>
    <source>
        <strain evidence="10">ChiGjej5B5-7349</strain>
    </source>
</reference>
<dbReference type="GO" id="GO:0046872">
    <property type="term" value="F:metal ion binding"/>
    <property type="evidence" value="ECO:0007669"/>
    <property type="project" value="UniProtKB-KW"/>
</dbReference>
<dbReference type="GO" id="GO:0009249">
    <property type="term" value="P:protein lipoylation"/>
    <property type="evidence" value="ECO:0007669"/>
    <property type="project" value="UniProtKB-UniRule"/>
</dbReference>
<reference evidence="10" key="2">
    <citation type="submission" date="2021-09" db="EMBL/GenBank/DDBJ databases">
        <authorList>
            <person name="Gilroy R."/>
        </authorList>
    </citation>
    <scope>NUCLEOTIDE SEQUENCE</scope>
    <source>
        <strain evidence="10">ChiGjej5B5-7349</strain>
    </source>
</reference>
<feature type="binding site" evidence="8">
    <location>
        <position position="88"/>
    </location>
    <ligand>
        <name>[4Fe-4S] cluster</name>
        <dbReference type="ChEBI" id="CHEBI:49883"/>
        <label>2</label>
        <note>4Fe-4S-S-AdoMet</note>
    </ligand>
</feature>
<dbReference type="InterPro" id="IPR031691">
    <property type="entry name" value="LIAS_N"/>
</dbReference>
<keyword evidence="3 8" id="KW-0949">S-adenosyl-L-methionine</keyword>
<dbReference type="PANTHER" id="PTHR10949:SF0">
    <property type="entry name" value="LIPOYL SYNTHASE, MITOCHONDRIAL"/>
    <property type="match status" value="1"/>
</dbReference>
<dbReference type="Gene3D" id="3.20.20.70">
    <property type="entry name" value="Aldolase class I"/>
    <property type="match status" value="1"/>
</dbReference>
<evidence type="ECO:0000256" key="2">
    <source>
        <dbReference type="ARBA" id="ARBA00022679"/>
    </source>
</evidence>
<dbReference type="InterPro" id="IPR003698">
    <property type="entry name" value="Lipoyl_synth"/>
</dbReference>
<feature type="binding site" evidence="8">
    <location>
        <position position="81"/>
    </location>
    <ligand>
        <name>[4Fe-4S] cluster</name>
        <dbReference type="ChEBI" id="CHEBI:49883"/>
        <label>2</label>
        <note>4Fe-4S-S-AdoMet</note>
    </ligand>
</feature>
<feature type="binding site" evidence="8">
    <location>
        <position position="60"/>
    </location>
    <ligand>
        <name>[4Fe-4S] cluster</name>
        <dbReference type="ChEBI" id="CHEBI:49883"/>
        <label>1</label>
    </ligand>
</feature>
<evidence type="ECO:0000256" key="8">
    <source>
        <dbReference type="HAMAP-Rule" id="MF_00206"/>
    </source>
</evidence>
<dbReference type="EMBL" id="DYUK01000088">
    <property type="protein sequence ID" value="HJG79597.1"/>
    <property type="molecule type" value="Genomic_DNA"/>
</dbReference>
<evidence type="ECO:0000256" key="5">
    <source>
        <dbReference type="ARBA" id="ARBA00023004"/>
    </source>
</evidence>
<dbReference type="Pfam" id="PF16881">
    <property type="entry name" value="LIAS_N"/>
    <property type="match status" value="1"/>
</dbReference>
<evidence type="ECO:0000256" key="4">
    <source>
        <dbReference type="ARBA" id="ARBA00022723"/>
    </source>
</evidence>
<evidence type="ECO:0000259" key="9">
    <source>
        <dbReference type="PROSITE" id="PS51918"/>
    </source>
</evidence>
<keyword evidence="5 8" id="KW-0408">Iron</keyword>
<dbReference type="PROSITE" id="PS51918">
    <property type="entry name" value="RADICAL_SAM"/>
    <property type="match status" value="1"/>
</dbReference>
<proteinExistence type="inferred from homology"/>
<dbReference type="InterPro" id="IPR006638">
    <property type="entry name" value="Elp3/MiaA/NifB-like_rSAM"/>
</dbReference>
<keyword evidence="2 8" id="KW-0808">Transferase</keyword>
<evidence type="ECO:0000256" key="3">
    <source>
        <dbReference type="ARBA" id="ARBA00022691"/>
    </source>
</evidence>
<evidence type="ECO:0000256" key="6">
    <source>
        <dbReference type="ARBA" id="ARBA00023014"/>
    </source>
</evidence>
<dbReference type="CDD" id="cd01335">
    <property type="entry name" value="Radical_SAM"/>
    <property type="match status" value="1"/>
</dbReference>
<dbReference type="NCBIfam" id="NF004019">
    <property type="entry name" value="PRK05481.1"/>
    <property type="match status" value="1"/>
</dbReference>
<dbReference type="SMART" id="SM00729">
    <property type="entry name" value="Elp3"/>
    <property type="match status" value="1"/>
</dbReference>
<comment type="subcellular location">
    <subcellularLocation>
        <location evidence="8">Cytoplasm</location>
    </subcellularLocation>
</comment>
<dbReference type="InterPro" id="IPR013785">
    <property type="entry name" value="Aldolase_TIM"/>
</dbReference>
<keyword evidence="6 8" id="KW-0411">Iron-sulfur</keyword>
<comment type="caution">
    <text evidence="10">The sequence shown here is derived from an EMBL/GenBank/DDBJ whole genome shotgun (WGS) entry which is preliminary data.</text>
</comment>
<name>A0A921MCL9_9MICO</name>
<dbReference type="GO" id="GO:0016992">
    <property type="term" value="F:lipoate synthase activity"/>
    <property type="evidence" value="ECO:0007669"/>
    <property type="project" value="UniProtKB-UniRule"/>
</dbReference>
<feature type="binding site" evidence="8">
    <location>
        <position position="296"/>
    </location>
    <ligand>
        <name>[4Fe-4S] cluster</name>
        <dbReference type="ChEBI" id="CHEBI:49883"/>
        <label>1</label>
    </ligand>
</feature>
<gene>
    <name evidence="8 10" type="primary">lipA</name>
    <name evidence="10" type="ORF">K8V08_04205</name>
</gene>
<accession>A0A921MCL9</accession>
<comment type="similarity">
    <text evidence="8">Belongs to the radical SAM superfamily. Lipoyl synthase family.</text>
</comment>
<keyword evidence="4 8" id="KW-0479">Metal-binding</keyword>
<protein>
    <recommendedName>
        <fullName evidence="8">Lipoyl synthase</fullName>
        <ecNumber evidence="8">2.8.1.8</ecNumber>
    </recommendedName>
    <alternativeName>
        <fullName evidence="8">Lip-syn</fullName>
        <shortName evidence="8">LS</shortName>
    </alternativeName>
    <alternativeName>
        <fullName evidence="8">Lipoate synthase</fullName>
    </alternativeName>
    <alternativeName>
        <fullName evidence="8">Lipoic acid synthase</fullName>
    </alternativeName>
    <alternativeName>
        <fullName evidence="8">Sulfur insertion protein LipA</fullName>
    </alternativeName>
</protein>
<dbReference type="SFLD" id="SFLDF00271">
    <property type="entry name" value="lipoyl_synthase"/>
    <property type="match status" value="1"/>
</dbReference>
<comment type="pathway">
    <text evidence="8">Protein modification; protein lipoylation via endogenous pathway; protein N(6)-(lipoyl)lysine from octanoyl-[acyl-carrier-protein]: step 2/2.</text>
</comment>
<dbReference type="SUPFAM" id="SSF102114">
    <property type="entry name" value="Radical SAM enzymes"/>
    <property type="match status" value="1"/>
</dbReference>
<dbReference type="Pfam" id="PF04055">
    <property type="entry name" value="Radical_SAM"/>
    <property type="match status" value="1"/>
</dbReference>
<dbReference type="NCBIfam" id="TIGR00510">
    <property type="entry name" value="lipA"/>
    <property type="match status" value="1"/>
</dbReference>
<evidence type="ECO:0000313" key="11">
    <source>
        <dbReference type="Proteomes" id="UP000784435"/>
    </source>
</evidence>
<keyword evidence="8" id="KW-0963">Cytoplasm</keyword>
<dbReference type="AlphaFoldDB" id="A0A921MCL9"/>
<comment type="catalytic activity">
    <reaction evidence="7 8">
        <text>[[Fe-S] cluster scaffold protein carrying a second [4Fe-4S](2+) cluster] + N(6)-octanoyl-L-lysyl-[protein] + 2 oxidized [2Fe-2S]-[ferredoxin] + 2 S-adenosyl-L-methionine + 4 H(+) = [[Fe-S] cluster scaffold protein] + N(6)-[(R)-dihydrolipoyl]-L-lysyl-[protein] + 4 Fe(3+) + 2 hydrogen sulfide + 2 5'-deoxyadenosine + 2 L-methionine + 2 reduced [2Fe-2S]-[ferredoxin]</text>
        <dbReference type="Rhea" id="RHEA:16585"/>
        <dbReference type="Rhea" id="RHEA-COMP:9928"/>
        <dbReference type="Rhea" id="RHEA-COMP:10000"/>
        <dbReference type="Rhea" id="RHEA-COMP:10001"/>
        <dbReference type="Rhea" id="RHEA-COMP:10475"/>
        <dbReference type="Rhea" id="RHEA-COMP:14568"/>
        <dbReference type="Rhea" id="RHEA-COMP:14569"/>
        <dbReference type="ChEBI" id="CHEBI:15378"/>
        <dbReference type="ChEBI" id="CHEBI:17319"/>
        <dbReference type="ChEBI" id="CHEBI:29034"/>
        <dbReference type="ChEBI" id="CHEBI:29919"/>
        <dbReference type="ChEBI" id="CHEBI:33722"/>
        <dbReference type="ChEBI" id="CHEBI:33737"/>
        <dbReference type="ChEBI" id="CHEBI:33738"/>
        <dbReference type="ChEBI" id="CHEBI:57844"/>
        <dbReference type="ChEBI" id="CHEBI:59789"/>
        <dbReference type="ChEBI" id="CHEBI:78809"/>
        <dbReference type="ChEBI" id="CHEBI:83100"/>
        <dbReference type="EC" id="2.8.1.8"/>
    </reaction>
</comment>
<evidence type="ECO:0000256" key="1">
    <source>
        <dbReference type="ARBA" id="ARBA00022485"/>
    </source>
</evidence>
<dbReference type="SFLD" id="SFLDG01058">
    <property type="entry name" value="lipoyl_synthase_like"/>
    <property type="match status" value="1"/>
</dbReference>
<keyword evidence="1 8" id="KW-0004">4Fe-4S</keyword>
<dbReference type="HAMAP" id="MF_00206">
    <property type="entry name" value="Lipoyl_synth"/>
    <property type="match status" value="1"/>
</dbReference>
<dbReference type="InterPro" id="IPR058240">
    <property type="entry name" value="rSAM_sf"/>
</dbReference>
<dbReference type="SFLD" id="SFLDS00029">
    <property type="entry name" value="Radical_SAM"/>
    <property type="match status" value="1"/>
</dbReference>
<dbReference type="PANTHER" id="PTHR10949">
    <property type="entry name" value="LIPOYL SYNTHASE"/>
    <property type="match status" value="1"/>
</dbReference>
<feature type="domain" description="Radical SAM core" evidence="9">
    <location>
        <begin position="67"/>
        <end position="285"/>
    </location>
</feature>
<organism evidence="10 11">
    <name type="scientific">Brevibacterium senegalense</name>
    <dbReference type="NCBI Taxonomy" id="1033736"/>
    <lineage>
        <taxon>Bacteria</taxon>
        <taxon>Bacillati</taxon>
        <taxon>Actinomycetota</taxon>
        <taxon>Actinomycetes</taxon>
        <taxon>Micrococcales</taxon>
        <taxon>Brevibacteriaceae</taxon>
        <taxon>Brevibacterium</taxon>
    </lineage>
</organism>
<dbReference type="InterPro" id="IPR007197">
    <property type="entry name" value="rSAM"/>
</dbReference>
<comment type="cofactor">
    <cofactor evidence="8">
        <name>[4Fe-4S] cluster</name>
        <dbReference type="ChEBI" id="CHEBI:49883"/>
    </cofactor>
    <text evidence="8">Binds 2 [4Fe-4S] clusters per subunit. One cluster is coordinated with 3 cysteines and an exchangeable S-adenosyl-L-methionine.</text>
</comment>
<feature type="binding site" evidence="8">
    <location>
        <position position="55"/>
    </location>
    <ligand>
        <name>[4Fe-4S] cluster</name>
        <dbReference type="ChEBI" id="CHEBI:49883"/>
        <label>1</label>
    </ligand>
</feature>
<evidence type="ECO:0000256" key="7">
    <source>
        <dbReference type="ARBA" id="ARBA00047326"/>
    </source>
</evidence>
<dbReference type="EC" id="2.8.1.8" evidence="8"/>
<comment type="function">
    <text evidence="8">Catalyzes the radical-mediated insertion of two sulfur atoms into the C-6 and C-8 positions of the octanoyl moiety bound to the lipoyl domains of lipoate-dependent enzymes, thereby converting the octanoylated domains into lipoylated derivatives.</text>
</comment>
<dbReference type="GO" id="GO:0051539">
    <property type="term" value="F:4 iron, 4 sulfur cluster binding"/>
    <property type="evidence" value="ECO:0007669"/>
    <property type="project" value="UniProtKB-UniRule"/>
</dbReference>
<evidence type="ECO:0000313" key="10">
    <source>
        <dbReference type="EMBL" id="HJG79597.1"/>
    </source>
</evidence>
<feature type="binding site" evidence="8">
    <location>
        <position position="85"/>
    </location>
    <ligand>
        <name>[4Fe-4S] cluster</name>
        <dbReference type="ChEBI" id="CHEBI:49883"/>
        <label>2</label>
        <note>4Fe-4S-S-AdoMet</note>
    </ligand>
</feature>
<feature type="binding site" evidence="8">
    <location>
        <position position="66"/>
    </location>
    <ligand>
        <name>[4Fe-4S] cluster</name>
        <dbReference type="ChEBI" id="CHEBI:49883"/>
        <label>1</label>
    </ligand>
</feature>
<dbReference type="GO" id="GO:0005737">
    <property type="term" value="C:cytoplasm"/>
    <property type="evidence" value="ECO:0007669"/>
    <property type="project" value="UniProtKB-SubCell"/>
</dbReference>
<dbReference type="PIRSF" id="PIRSF005963">
    <property type="entry name" value="Lipoyl_synth"/>
    <property type="match status" value="1"/>
</dbReference>
<sequence>MALAPEGRKLLRIEARNAQTPIEQKPDWIKAKAKIGPEFTQLKSLVRSAGLNTVCEEAGCPNIFECWEDREATFLIGGEQCTRRCDFCQIDTGKPADFDADEPRRVADSVRQMGLRYSTVTGVARDDLADGGAWLYAETVRRIHDIEHPDGMGTGVELLIPDFDSKDDQLAEVFSSRPEVLAHNVETVPRIFKRIRPGFRYERSLSVLTKAREAGLVTKSNLILGMGETDEEVVDAMRDLKEAGTDLLTITQYMRPSERHHPIERWVRPQTFVELRDEGERMGFLGVMSGPLVRSSYRAGKLWAGAMRTRGLEIPAHLAHLDRDEVPARQEAQAVVDAFGEDEEVHY</sequence>
<dbReference type="Proteomes" id="UP000784435">
    <property type="component" value="Unassembled WGS sequence"/>
</dbReference>